<accession>A0A6A5KVT0</accession>
<dbReference type="Proteomes" id="UP000800040">
    <property type="component" value="Unassembled WGS sequence"/>
</dbReference>
<feature type="compositionally biased region" description="Low complexity" evidence="1">
    <location>
        <begin position="148"/>
        <end position="161"/>
    </location>
</feature>
<feature type="compositionally biased region" description="Polar residues" evidence="1">
    <location>
        <begin position="102"/>
        <end position="117"/>
    </location>
</feature>
<dbReference type="EMBL" id="ML975247">
    <property type="protein sequence ID" value="KAF1839096.1"/>
    <property type="molecule type" value="Genomic_DNA"/>
</dbReference>
<feature type="region of interest" description="Disordered" evidence="1">
    <location>
        <begin position="56"/>
        <end position="206"/>
    </location>
</feature>
<sequence length="406" mass="44173">MKSLRSKASRFFKDSPTTDEKAAIADSSDVEFDAGIQGAIRNKPSRFFGRKTGKLDKALPAAPSSSSSSTLFAPLPGLIGAREDRSDPFDDLPDYDDEESLQSPTTPRDFSAASEPQRTNDGDLETPKLKPQSSFAALKSKGSRFLRSRSNSSSNGNSESHSPPPPPMPQIPVDVPEPKARRSILAPPHSVRASRTSLPNSQGRSISISRPMLVAQFCSTPIPENLSTVPFRKRTGPPPSRPARPESLDEATMALMQGGTRMVLPSNSNRGSASTATDSSTFRSNASSIEARLGFPTGYGTPRSRSLEAPLAARFPADPGYRLPVRDSSGSVRYSRFSEYVRYQEGARAVDGVEAQDRELGPIEQYRTSKEGDWTLEKRISCGRDGQAGGMLFRDRWGRFHFVADV</sequence>
<feature type="compositionally biased region" description="Basic residues" evidence="1">
    <location>
        <begin position="1"/>
        <end position="10"/>
    </location>
</feature>
<evidence type="ECO:0000256" key="1">
    <source>
        <dbReference type="SAM" id="MobiDB-lite"/>
    </source>
</evidence>
<keyword evidence="3" id="KW-1185">Reference proteome</keyword>
<dbReference type="AlphaFoldDB" id="A0A6A5KVT0"/>
<name>A0A6A5KVT0_9PLEO</name>
<feature type="compositionally biased region" description="Polar residues" evidence="1">
    <location>
        <begin position="193"/>
        <end position="206"/>
    </location>
</feature>
<feature type="region of interest" description="Disordered" evidence="1">
    <location>
        <begin position="262"/>
        <end position="283"/>
    </location>
</feature>
<feature type="compositionally biased region" description="Polar residues" evidence="1">
    <location>
        <begin position="265"/>
        <end position="283"/>
    </location>
</feature>
<feature type="compositionally biased region" description="Basic and acidic residues" evidence="1">
    <location>
        <begin position="11"/>
        <end position="22"/>
    </location>
</feature>
<evidence type="ECO:0000313" key="2">
    <source>
        <dbReference type="EMBL" id="KAF1839096.1"/>
    </source>
</evidence>
<gene>
    <name evidence="2" type="ORF">BDW02DRAFT_276469</name>
</gene>
<protein>
    <submittedName>
        <fullName evidence="2">Uncharacterized protein</fullName>
    </submittedName>
</protein>
<feature type="compositionally biased region" description="Acidic residues" evidence="1">
    <location>
        <begin position="89"/>
        <end position="100"/>
    </location>
</feature>
<feature type="region of interest" description="Disordered" evidence="1">
    <location>
        <begin position="1"/>
        <end position="22"/>
    </location>
</feature>
<feature type="compositionally biased region" description="Basic and acidic residues" evidence="1">
    <location>
        <begin position="118"/>
        <end position="128"/>
    </location>
</feature>
<organism evidence="2 3">
    <name type="scientific">Decorospora gaudefroyi</name>
    <dbReference type="NCBI Taxonomy" id="184978"/>
    <lineage>
        <taxon>Eukaryota</taxon>
        <taxon>Fungi</taxon>
        <taxon>Dikarya</taxon>
        <taxon>Ascomycota</taxon>
        <taxon>Pezizomycotina</taxon>
        <taxon>Dothideomycetes</taxon>
        <taxon>Pleosporomycetidae</taxon>
        <taxon>Pleosporales</taxon>
        <taxon>Pleosporineae</taxon>
        <taxon>Pleosporaceae</taxon>
        <taxon>Decorospora</taxon>
    </lineage>
</organism>
<reference evidence="2" key="1">
    <citation type="submission" date="2020-01" db="EMBL/GenBank/DDBJ databases">
        <authorList>
            <consortium name="DOE Joint Genome Institute"/>
            <person name="Haridas S."/>
            <person name="Albert R."/>
            <person name="Binder M."/>
            <person name="Bloem J."/>
            <person name="Labutti K."/>
            <person name="Salamov A."/>
            <person name="Andreopoulos B."/>
            <person name="Baker S.E."/>
            <person name="Barry K."/>
            <person name="Bills G."/>
            <person name="Bluhm B.H."/>
            <person name="Cannon C."/>
            <person name="Castanera R."/>
            <person name="Culley D.E."/>
            <person name="Daum C."/>
            <person name="Ezra D."/>
            <person name="Gonzalez J.B."/>
            <person name="Henrissat B."/>
            <person name="Kuo A."/>
            <person name="Liang C."/>
            <person name="Lipzen A."/>
            <person name="Lutzoni F."/>
            <person name="Magnuson J."/>
            <person name="Mondo S."/>
            <person name="Nolan M."/>
            <person name="Ohm R."/>
            <person name="Pangilinan J."/>
            <person name="Park H.-J."/>
            <person name="Ramirez L."/>
            <person name="Alfaro M."/>
            <person name="Sun H."/>
            <person name="Tritt A."/>
            <person name="Yoshinaga Y."/>
            <person name="Zwiers L.-H."/>
            <person name="Turgeon B.G."/>
            <person name="Goodwin S.B."/>
            <person name="Spatafora J.W."/>
            <person name="Crous P.W."/>
            <person name="Grigoriev I.V."/>
        </authorList>
    </citation>
    <scope>NUCLEOTIDE SEQUENCE</scope>
    <source>
        <strain evidence="2">P77</strain>
    </source>
</reference>
<dbReference type="OrthoDB" id="3785477at2759"/>
<proteinExistence type="predicted"/>
<evidence type="ECO:0000313" key="3">
    <source>
        <dbReference type="Proteomes" id="UP000800040"/>
    </source>
</evidence>
<feature type="compositionally biased region" description="Low complexity" evidence="1">
    <location>
        <begin position="58"/>
        <end position="76"/>
    </location>
</feature>